<sequence>MTTLLGKYFFLRDSANNPEGVVRDSRGLWTEYDFIIIGAGSAGAVIANRLTEIAEWKVLLVEAGGDESFLGQVPAMAADLQLTERDWQYQTETMDGQACLGLENKRCLWPRGKMMGGTSSLNYMLYVRGNRRDYDHWASLGNVGWSYDDVLPYFIKSEDNQNPSYAKTRYHGTGGYLTVGESEYHSPLGDAFIKGGLEMGYKHRDGNGEYQTGFMFAQGTIRKGHRCSSSKAFIRPIRKRKNLHISMNSHVMKILINPVTKHAYGVQFLKRGKIYQIHARKEVILSAGDTASPHLLMLSGIGPADHLQEKGIYPIVANLPVGQNLHDHVALGEIIFLIDQPYSLKEERVRNIPTILNYTAWGGTPLSMLGALMKILLNGLGVEGLAWLNTKYADPTDDWPDVQFHFIGSCVTADRGRSVRYSHGVSDAVWEKYYSPIMERDCWSVMPVTLRPRSRGYIRLNSADPFDKPIINPNYYDDPYDVKVTIEGIKLALQLSQTSAFKKMNSKFYAMPFPGCEGYPMGTDAYWECWVRSYSVTLAHTAGTCQMGPDSDPLAVVDPLLRVRGIKNLRVADSSIMPFVPSGNTNAAAIMIGEKASDLIKHTWLAQ</sequence>
<dbReference type="GO" id="GO:0016614">
    <property type="term" value="F:oxidoreductase activity, acting on CH-OH group of donors"/>
    <property type="evidence" value="ECO:0007669"/>
    <property type="project" value="InterPro"/>
</dbReference>
<dbReference type="SUPFAM" id="SSF54373">
    <property type="entry name" value="FAD-linked reductases, C-terminal domain"/>
    <property type="match status" value="1"/>
</dbReference>
<dbReference type="AlphaFoldDB" id="A0AAD5KZP0"/>
<comment type="cofactor">
    <cofactor evidence="2">
        <name>FAD</name>
        <dbReference type="ChEBI" id="CHEBI:57692"/>
    </cofactor>
</comment>
<dbReference type="Gene3D" id="3.50.50.60">
    <property type="entry name" value="FAD/NAD(P)-binding domain"/>
    <property type="match status" value="1"/>
</dbReference>
<feature type="domain" description="Glucose-methanol-choline oxidoreductase C-terminal" evidence="4">
    <location>
        <begin position="452"/>
        <end position="593"/>
    </location>
</feature>
<dbReference type="PANTHER" id="PTHR11552">
    <property type="entry name" value="GLUCOSE-METHANOL-CHOLINE GMC OXIDOREDUCTASE"/>
    <property type="match status" value="1"/>
</dbReference>
<dbReference type="EMBL" id="WJBH02000009">
    <property type="protein sequence ID" value="KAI9553151.1"/>
    <property type="molecule type" value="Genomic_DNA"/>
</dbReference>
<dbReference type="Proteomes" id="UP000820818">
    <property type="component" value="Linkage Group LG9"/>
</dbReference>
<evidence type="ECO:0000259" key="3">
    <source>
        <dbReference type="Pfam" id="PF00732"/>
    </source>
</evidence>
<evidence type="ECO:0000256" key="1">
    <source>
        <dbReference type="ARBA" id="ARBA00010790"/>
    </source>
</evidence>
<protein>
    <submittedName>
        <fullName evidence="5">Uncharacterized protein</fullName>
    </submittedName>
</protein>
<dbReference type="SUPFAM" id="SSF51905">
    <property type="entry name" value="FAD/NAD(P)-binding domain"/>
    <property type="match status" value="1"/>
</dbReference>
<dbReference type="PANTHER" id="PTHR11552:SF227">
    <property type="entry name" value="GLUCOSE DEHYDROGENASE [FAD, QUINONE]-LIKE PROTEIN"/>
    <property type="match status" value="1"/>
</dbReference>
<comment type="caution">
    <text evidence="5">The sequence shown here is derived from an EMBL/GenBank/DDBJ whole genome shotgun (WGS) entry which is preliminary data.</text>
</comment>
<organism evidence="5 6">
    <name type="scientific">Daphnia sinensis</name>
    <dbReference type="NCBI Taxonomy" id="1820382"/>
    <lineage>
        <taxon>Eukaryota</taxon>
        <taxon>Metazoa</taxon>
        <taxon>Ecdysozoa</taxon>
        <taxon>Arthropoda</taxon>
        <taxon>Crustacea</taxon>
        <taxon>Branchiopoda</taxon>
        <taxon>Diplostraca</taxon>
        <taxon>Cladocera</taxon>
        <taxon>Anomopoda</taxon>
        <taxon>Daphniidae</taxon>
        <taxon>Daphnia</taxon>
        <taxon>Daphnia similis group</taxon>
    </lineage>
</organism>
<dbReference type="PIRSF" id="PIRSF000137">
    <property type="entry name" value="Alcohol_oxidase"/>
    <property type="match status" value="1"/>
</dbReference>
<feature type="binding site" evidence="2">
    <location>
        <position position="251"/>
    </location>
    <ligand>
        <name>FAD</name>
        <dbReference type="ChEBI" id="CHEBI:57692"/>
    </ligand>
</feature>
<dbReference type="InterPro" id="IPR012132">
    <property type="entry name" value="GMC_OxRdtase"/>
</dbReference>
<keyword evidence="2" id="KW-0274">FAD</keyword>
<evidence type="ECO:0000256" key="2">
    <source>
        <dbReference type="PIRSR" id="PIRSR000137-2"/>
    </source>
</evidence>
<keyword evidence="6" id="KW-1185">Reference proteome</keyword>
<reference evidence="5 6" key="1">
    <citation type="submission" date="2022-05" db="EMBL/GenBank/DDBJ databases">
        <title>A multi-omics perspective on studying reproductive biology in Daphnia sinensis.</title>
        <authorList>
            <person name="Jia J."/>
        </authorList>
    </citation>
    <scope>NUCLEOTIDE SEQUENCE [LARGE SCALE GENOMIC DNA]</scope>
    <source>
        <strain evidence="5 6">WSL</strain>
    </source>
</reference>
<dbReference type="InterPro" id="IPR007867">
    <property type="entry name" value="GMC_OxRtase_C"/>
</dbReference>
<feature type="binding site" evidence="2">
    <location>
        <position position="118"/>
    </location>
    <ligand>
        <name>FAD</name>
        <dbReference type="ChEBI" id="CHEBI:57692"/>
    </ligand>
</feature>
<dbReference type="InterPro" id="IPR036188">
    <property type="entry name" value="FAD/NAD-bd_sf"/>
</dbReference>
<comment type="similarity">
    <text evidence="1">Belongs to the GMC oxidoreductase family.</text>
</comment>
<dbReference type="Gene3D" id="3.30.560.10">
    <property type="entry name" value="Glucose Oxidase, domain 3"/>
    <property type="match status" value="1"/>
</dbReference>
<name>A0AAD5KZP0_9CRUS</name>
<dbReference type="Pfam" id="PF00732">
    <property type="entry name" value="GMC_oxred_N"/>
    <property type="match status" value="1"/>
</dbReference>
<gene>
    <name evidence="5" type="ORF">GHT06_021044</name>
</gene>
<feature type="domain" description="Glucose-methanol-choline oxidoreductase N-terminal" evidence="3">
    <location>
        <begin position="32"/>
        <end position="329"/>
    </location>
</feature>
<evidence type="ECO:0000259" key="4">
    <source>
        <dbReference type="Pfam" id="PF05199"/>
    </source>
</evidence>
<dbReference type="GO" id="GO:0050660">
    <property type="term" value="F:flavin adenine dinucleotide binding"/>
    <property type="evidence" value="ECO:0007669"/>
    <property type="project" value="InterPro"/>
</dbReference>
<evidence type="ECO:0000313" key="5">
    <source>
        <dbReference type="EMBL" id="KAI9553151.1"/>
    </source>
</evidence>
<proteinExistence type="inferred from homology"/>
<dbReference type="InterPro" id="IPR000172">
    <property type="entry name" value="GMC_OxRdtase_N"/>
</dbReference>
<evidence type="ECO:0000313" key="6">
    <source>
        <dbReference type="Proteomes" id="UP000820818"/>
    </source>
</evidence>
<dbReference type="Pfam" id="PF05199">
    <property type="entry name" value="GMC_oxred_C"/>
    <property type="match status" value="1"/>
</dbReference>
<accession>A0AAD5KZP0</accession>
<keyword evidence="2" id="KW-0285">Flavoprotein</keyword>